<dbReference type="GO" id="GO:0008270">
    <property type="term" value="F:zinc ion binding"/>
    <property type="evidence" value="ECO:0007669"/>
    <property type="project" value="InterPro"/>
</dbReference>
<feature type="signal peptide" evidence="2">
    <location>
        <begin position="1"/>
        <end position="20"/>
    </location>
</feature>
<feature type="domain" description="GON" evidence="3">
    <location>
        <begin position="165"/>
        <end position="298"/>
    </location>
</feature>
<dbReference type="AlphaFoldDB" id="L8GKP7"/>
<evidence type="ECO:0000259" key="3">
    <source>
        <dbReference type="Pfam" id="PF08685"/>
    </source>
</evidence>
<dbReference type="VEuPathDB" id="AmoebaDB:ACA1_093110"/>
<gene>
    <name evidence="4" type="ORF">ACA1_093110</name>
</gene>
<dbReference type="Proteomes" id="UP000011083">
    <property type="component" value="Unassembled WGS sequence"/>
</dbReference>
<keyword evidence="2" id="KW-0732">Signal</keyword>
<dbReference type="OrthoDB" id="5948003at2759"/>
<organism evidence="4 5">
    <name type="scientific">Acanthamoeba castellanii (strain ATCC 30010 / Neff)</name>
    <dbReference type="NCBI Taxonomy" id="1257118"/>
    <lineage>
        <taxon>Eukaryota</taxon>
        <taxon>Amoebozoa</taxon>
        <taxon>Discosea</taxon>
        <taxon>Longamoebia</taxon>
        <taxon>Centramoebida</taxon>
        <taxon>Acanthamoebidae</taxon>
        <taxon>Acanthamoeba</taxon>
    </lineage>
</organism>
<dbReference type="GO" id="GO:0004222">
    <property type="term" value="F:metalloendopeptidase activity"/>
    <property type="evidence" value="ECO:0007669"/>
    <property type="project" value="InterPro"/>
</dbReference>
<feature type="chain" id="PRO_5003989847" description="GON domain-containing protein" evidence="2">
    <location>
        <begin position="21"/>
        <end position="319"/>
    </location>
</feature>
<name>L8GKP7_ACACF</name>
<dbReference type="RefSeq" id="XP_004334789.1">
    <property type="nucleotide sequence ID" value="XM_004334741.1"/>
</dbReference>
<proteinExistence type="predicted"/>
<keyword evidence="1" id="KW-0479">Metal-binding</keyword>
<dbReference type="EMBL" id="KB008103">
    <property type="protein sequence ID" value="ELR12776.1"/>
    <property type="molecule type" value="Genomic_DNA"/>
</dbReference>
<protein>
    <recommendedName>
        <fullName evidence="3">GON domain-containing protein</fullName>
    </recommendedName>
</protein>
<dbReference type="KEGG" id="acan:ACA1_093110"/>
<accession>L8GKP7</accession>
<evidence type="ECO:0000256" key="2">
    <source>
        <dbReference type="SAM" id="SignalP"/>
    </source>
</evidence>
<dbReference type="GeneID" id="14913470"/>
<reference evidence="4 5" key="1">
    <citation type="journal article" date="2013" name="Genome Biol.">
        <title>Genome of Acanthamoeba castellanii highlights extensive lateral gene transfer and early evolution of tyrosine kinase signaling.</title>
        <authorList>
            <person name="Clarke M."/>
            <person name="Lohan A.J."/>
            <person name="Liu B."/>
            <person name="Lagkouvardos I."/>
            <person name="Roy S."/>
            <person name="Zafar N."/>
            <person name="Bertelli C."/>
            <person name="Schilde C."/>
            <person name="Kianianmomeni A."/>
            <person name="Burglin T.R."/>
            <person name="Frech C."/>
            <person name="Turcotte B."/>
            <person name="Kopec K.O."/>
            <person name="Synnott J.M."/>
            <person name="Choo C."/>
            <person name="Paponov I."/>
            <person name="Finkler A."/>
            <person name="Soon Heng Tan C."/>
            <person name="Hutchins A.P."/>
            <person name="Weinmeier T."/>
            <person name="Rattei T."/>
            <person name="Chu J.S."/>
            <person name="Gimenez G."/>
            <person name="Irimia M."/>
            <person name="Rigden D.J."/>
            <person name="Fitzpatrick D.A."/>
            <person name="Lorenzo-Morales J."/>
            <person name="Bateman A."/>
            <person name="Chiu C.H."/>
            <person name="Tang P."/>
            <person name="Hegemann P."/>
            <person name="Fromm H."/>
            <person name="Raoult D."/>
            <person name="Greub G."/>
            <person name="Miranda-Saavedra D."/>
            <person name="Chen N."/>
            <person name="Nash P."/>
            <person name="Ginger M.L."/>
            <person name="Horn M."/>
            <person name="Schaap P."/>
            <person name="Caler L."/>
            <person name="Loftus B."/>
        </authorList>
    </citation>
    <scope>NUCLEOTIDE SEQUENCE [LARGE SCALE GENOMIC DNA]</scope>
    <source>
        <strain evidence="4 5">Neff</strain>
    </source>
</reference>
<dbReference type="Pfam" id="PF08685">
    <property type="entry name" value="GON"/>
    <property type="match status" value="1"/>
</dbReference>
<sequence>MLKPAALAVLFLFALSAALATPGRLAPLHVATDPSQRVPGEYLVVATLKSIADAARDGSALKHVYSIDADGSRLLLFKLSSTSLFKIRAHPSVALVEENQSIYMDKVCYTQKVTADLSKRLLACPWTEIHTSAHFVDVTLRQPNTGKWRNVKLLKYLDGFYIVLPTDQSSVSSYKCPTRLRGSMSDIVTTWFAVRFDPANFTVNTGDYTFVKTTGYNAHHKDMGPDAATHVPFATCFGCEAPSRNDGRAVVDLRGTPFTVLDNFKYSGYIAFGTWTYSNNAQLVDLTGGGYCGWTAPVKAADNESLACNGGWHLQLGLL</sequence>
<evidence type="ECO:0000256" key="1">
    <source>
        <dbReference type="ARBA" id="ARBA00022723"/>
    </source>
</evidence>
<dbReference type="InterPro" id="IPR012314">
    <property type="entry name" value="Pept_M12B_GON-ADAMTSs"/>
</dbReference>
<evidence type="ECO:0000313" key="4">
    <source>
        <dbReference type="EMBL" id="ELR12776.1"/>
    </source>
</evidence>
<evidence type="ECO:0000313" key="5">
    <source>
        <dbReference type="Proteomes" id="UP000011083"/>
    </source>
</evidence>
<keyword evidence="5" id="KW-1185">Reference proteome</keyword>